<dbReference type="PROSITE" id="PS51257">
    <property type="entry name" value="PROKAR_LIPOPROTEIN"/>
    <property type="match status" value="1"/>
</dbReference>
<keyword evidence="4 5" id="KW-0472">Membrane</keyword>
<dbReference type="AlphaFoldDB" id="A0AA48KF96"/>
<dbReference type="EMBL" id="AP027081">
    <property type="protein sequence ID" value="BDU78097.1"/>
    <property type="molecule type" value="Genomic_DNA"/>
</dbReference>
<name>A0AA48KF96_9BACT</name>
<comment type="subcellular location">
    <subcellularLocation>
        <location evidence="1">Membrane</location>
        <topology evidence="1">Multi-pass membrane protein</topology>
    </subcellularLocation>
</comment>
<dbReference type="PANTHER" id="PTHR43427">
    <property type="entry name" value="CHLORIDE CHANNEL PROTEIN CLC-E"/>
    <property type="match status" value="1"/>
</dbReference>
<dbReference type="RefSeq" id="WP_316410556.1">
    <property type="nucleotide sequence ID" value="NZ_AP027081.1"/>
</dbReference>
<evidence type="ECO:0000256" key="5">
    <source>
        <dbReference type="SAM" id="Phobius"/>
    </source>
</evidence>
<feature type="transmembrane region" description="Helical" evidence="5">
    <location>
        <begin position="321"/>
        <end position="350"/>
    </location>
</feature>
<proteinExistence type="predicted"/>
<dbReference type="SUPFAM" id="SSF81340">
    <property type="entry name" value="Clc chloride channel"/>
    <property type="match status" value="1"/>
</dbReference>
<dbReference type="GO" id="GO:0015108">
    <property type="term" value="F:chloride transmembrane transporter activity"/>
    <property type="evidence" value="ECO:0007669"/>
    <property type="project" value="InterPro"/>
</dbReference>
<dbReference type="PRINTS" id="PR00762">
    <property type="entry name" value="CLCHANNEL"/>
</dbReference>
<feature type="transmembrane region" description="Helical" evidence="5">
    <location>
        <begin position="47"/>
        <end position="64"/>
    </location>
</feature>
<feature type="transmembrane region" description="Helical" evidence="5">
    <location>
        <begin position="257"/>
        <end position="274"/>
    </location>
</feature>
<evidence type="ECO:0000313" key="7">
    <source>
        <dbReference type="Proteomes" id="UP001228113"/>
    </source>
</evidence>
<organism evidence="6 7">
    <name type="scientific">Mesoterricola sediminis</name>
    <dbReference type="NCBI Taxonomy" id="2927980"/>
    <lineage>
        <taxon>Bacteria</taxon>
        <taxon>Pseudomonadati</taxon>
        <taxon>Acidobacteriota</taxon>
        <taxon>Holophagae</taxon>
        <taxon>Holophagales</taxon>
        <taxon>Holophagaceae</taxon>
        <taxon>Mesoterricola</taxon>
    </lineage>
</organism>
<evidence type="ECO:0000256" key="2">
    <source>
        <dbReference type="ARBA" id="ARBA00022692"/>
    </source>
</evidence>
<reference evidence="6" key="1">
    <citation type="journal article" date="2023" name="Int. J. Syst. Evol. Microbiol.">
        <title>Mesoterricola silvestris gen. nov., sp. nov., Mesoterricola sediminis sp. nov., Geothrix oryzae sp. nov., Geothrix edaphica sp. nov., Geothrix rubra sp. nov., and Geothrix limicola sp. nov., six novel members of Acidobacteriota isolated from soils.</title>
        <authorList>
            <person name="Itoh H."/>
            <person name="Sugisawa Y."/>
            <person name="Mise K."/>
            <person name="Xu Z."/>
            <person name="Kuniyasu M."/>
            <person name="Ushijima N."/>
            <person name="Kawano K."/>
            <person name="Kobayashi E."/>
            <person name="Shiratori Y."/>
            <person name="Masuda Y."/>
            <person name="Senoo K."/>
        </authorList>
    </citation>
    <scope>NUCLEOTIDE SEQUENCE</scope>
    <source>
        <strain evidence="6">W786</strain>
    </source>
</reference>
<keyword evidence="2 5" id="KW-0812">Transmembrane</keyword>
<dbReference type="Gene3D" id="1.10.3080.10">
    <property type="entry name" value="Clc chloride channel"/>
    <property type="match status" value="1"/>
</dbReference>
<dbReference type="InterPro" id="IPR050368">
    <property type="entry name" value="ClC-type_chloride_channel"/>
</dbReference>
<dbReference type="InterPro" id="IPR014743">
    <property type="entry name" value="Cl-channel_core"/>
</dbReference>
<evidence type="ECO:0000256" key="4">
    <source>
        <dbReference type="ARBA" id="ARBA00023136"/>
    </source>
</evidence>
<keyword evidence="7" id="KW-1185">Reference proteome</keyword>
<gene>
    <name evidence="6" type="ORF">METESE_30550</name>
</gene>
<feature type="transmembrane region" description="Helical" evidence="5">
    <location>
        <begin position="370"/>
        <end position="390"/>
    </location>
</feature>
<dbReference type="KEGG" id="msea:METESE_30550"/>
<keyword evidence="3 5" id="KW-1133">Transmembrane helix</keyword>
<dbReference type="GO" id="GO:0016020">
    <property type="term" value="C:membrane"/>
    <property type="evidence" value="ECO:0007669"/>
    <property type="project" value="UniProtKB-SubCell"/>
</dbReference>
<dbReference type="InterPro" id="IPR001807">
    <property type="entry name" value="ClC"/>
</dbReference>
<evidence type="ECO:0000313" key="6">
    <source>
        <dbReference type="EMBL" id="BDU78097.1"/>
    </source>
</evidence>
<evidence type="ECO:0000256" key="1">
    <source>
        <dbReference type="ARBA" id="ARBA00004141"/>
    </source>
</evidence>
<dbReference type="PANTHER" id="PTHR43427:SF12">
    <property type="entry name" value="CHLORIDE TRANSPORTER"/>
    <property type="match status" value="1"/>
</dbReference>
<feature type="transmembrane region" description="Helical" evidence="5">
    <location>
        <begin position="294"/>
        <end position="314"/>
    </location>
</feature>
<dbReference type="Proteomes" id="UP001228113">
    <property type="component" value="Chromosome"/>
</dbReference>
<feature type="transmembrane region" description="Helical" evidence="5">
    <location>
        <begin position="14"/>
        <end position="35"/>
    </location>
</feature>
<feature type="transmembrane region" description="Helical" evidence="5">
    <location>
        <begin position="216"/>
        <end position="236"/>
    </location>
</feature>
<evidence type="ECO:0000256" key="3">
    <source>
        <dbReference type="ARBA" id="ARBA00022989"/>
    </source>
</evidence>
<accession>A0AA48KF96</accession>
<feature type="transmembrane region" description="Helical" evidence="5">
    <location>
        <begin position="144"/>
        <end position="167"/>
    </location>
</feature>
<protein>
    <submittedName>
        <fullName evidence="6">Voltage-gated chloride channel protein</fullName>
    </submittedName>
</protein>
<sequence length="408" mass="42676">MAWNWRVERTVWDLGLGSAVGALAGCSSALFLYLLERVIATREHHTWLLFALPVLGAASAWLYHRWGGESERGGALILDEVVDFRGRVPVRMAPLVLAGTLLTHLGGGSAGREGTAIQMGAGLATGLGRLRWRWLGLNASRQRLLLMAGVSGGFGALFGTPAAGAVFGMEVITIGLLRYEGLLVCAAASFAGDGVCRLLGAHHAHWRPAAPPLDGLLGLKLLAFAVPAALVAGAFAETTHRLAAWTRARLPHPCLRAFAGGCAVILLALAFRTPDYLNLGTVWLPRVLDAPGPVPGWAFLLKFLFTAVTLGFGFKGGEVTPLFVIGALLGAALAPVLGMPVPFAAAVGYVTVFAAASNTPLASLIMGVELFGAAFAGPLVLTCFLAYVLVGHRGIYGGHRVHTPKMGV</sequence>
<dbReference type="Pfam" id="PF00654">
    <property type="entry name" value="Voltage_CLC"/>
    <property type="match status" value="1"/>
</dbReference>